<organism evidence="12 13">
    <name type="scientific">Corymbia citriodora subsp. variegata</name>
    <dbReference type="NCBI Taxonomy" id="360336"/>
    <lineage>
        <taxon>Eukaryota</taxon>
        <taxon>Viridiplantae</taxon>
        <taxon>Streptophyta</taxon>
        <taxon>Embryophyta</taxon>
        <taxon>Tracheophyta</taxon>
        <taxon>Spermatophyta</taxon>
        <taxon>Magnoliopsida</taxon>
        <taxon>eudicotyledons</taxon>
        <taxon>Gunneridae</taxon>
        <taxon>Pentapetalae</taxon>
        <taxon>rosids</taxon>
        <taxon>malvids</taxon>
        <taxon>Myrtales</taxon>
        <taxon>Myrtaceae</taxon>
        <taxon>Myrtoideae</taxon>
        <taxon>Eucalypteae</taxon>
        <taxon>Corymbia</taxon>
    </lineage>
</organism>
<evidence type="ECO:0000256" key="1">
    <source>
        <dbReference type="ARBA" id="ARBA00004448"/>
    </source>
</evidence>
<dbReference type="Proteomes" id="UP000806378">
    <property type="component" value="Unassembled WGS sequence"/>
</dbReference>
<dbReference type="GO" id="GO:0001409">
    <property type="term" value="F:guanine nucleotide transmembrane transporter activity"/>
    <property type="evidence" value="ECO:0007669"/>
    <property type="project" value="TreeGrafter"/>
</dbReference>
<evidence type="ECO:0000256" key="9">
    <source>
        <dbReference type="ARBA" id="ARBA00023136"/>
    </source>
</evidence>
<dbReference type="EMBL" id="MU093828">
    <property type="protein sequence ID" value="KAF7846302.1"/>
    <property type="molecule type" value="Genomic_DNA"/>
</dbReference>
<dbReference type="AlphaFoldDB" id="A0A8T0CHS8"/>
<name>A0A8T0CHS8_CORYI</name>
<keyword evidence="8" id="KW-0496">Mitochondrion</keyword>
<dbReference type="OrthoDB" id="409947at2759"/>
<keyword evidence="3 11" id="KW-0813">Transport</keyword>
<comment type="similarity">
    <text evidence="2 11">Belongs to the mitochondrial carrier (TC 2.A.29) family.</text>
</comment>
<accession>A0A8T0CHS8</accession>
<dbReference type="PANTHER" id="PTHR46974">
    <property type="entry name" value="MITOCHONDRIAL GTP/GDP CARRIER PROTEIN 1"/>
    <property type="match status" value="1"/>
</dbReference>
<evidence type="ECO:0000256" key="3">
    <source>
        <dbReference type="ARBA" id="ARBA00022448"/>
    </source>
</evidence>
<dbReference type="Gene3D" id="1.50.40.10">
    <property type="entry name" value="Mitochondrial carrier domain"/>
    <property type="match status" value="1"/>
</dbReference>
<evidence type="ECO:0000256" key="4">
    <source>
        <dbReference type="ARBA" id="ARBA00022692"/>
    </source>
</evidence>
<evidence type="ECO:0000256" key="7">
    <source>
        <dbReference type="ARBA" id="ARBA00022989"/>
    </source>
</evidence>
<evidence type="ECO:0000256" key="11">
    <source>
        <dbReference type="RuleBase" id="RU000488"/>
    </source>
</evidence>
<gene>
    <name evidence="12" type="ORF">BT93_L4650</name>
</gene>
<dbReference type="SUPFAM" id="SSF103506">
    <property type="entry name" value="Mitochondrial carrier"/>
    <property type="match status" value="1"/>
</dbReference>
<keyword evidence="13" id="KW-1185">Reference proteome</keyword>
<dbReference type="FunFam" id="1.50.40.10:FF:000010">
    <property type="entry name" value="Probable YHM1 (Mitochondrial carrier)"/>
    <property type="match status" value="1"/>
</dbReference>
<dbReference type="InterPro" id="IPR023395">
    <property type="entry name" value="MCP_dom_sf"/>
</dbReference>
<evidence type="ECO:0000256" key="2">
    <source>
        <dbReference type="ARBA" id="ARBA00006375"/>
    </source>
</evidence>
<keyword evidence="9 10" id="KW-0472">Membrane</keyword>
<evidence type="ECO:0000256" key="10">
    <source>
        <dbReference type="PROSITE-ProRule" id="PRU00282"/>
    </source>
</evidence>
<keyword evidence="4 10" id="KW-0812">Transmembrane</keyword>
<dbReference type="InterPro" id="IPR053042">
    <property type="entry name" value="Mito_GTP/GDP_Carrier"/>
</dbReference>
<evidence type="ECO:0000256" key="6">
    <source>
        <dbReference type="ARBA" id="ARBA00022792"/>
    </source>
</evidence>
<dbReference type="InterPro" id="IPR018108">
    <property type="entry name" value="MCP_transmembrane"/>
</dbReference>
<dbReference type="GO" id="GO:0005743">
    <property type="term" value="C:mitochondrial inner membrane"/>
    <property type="evidence" value="ECO:0007669"/>
    <property type="project" value="UniProtKB-SubCell"/>
</dbReference>
<evidence type="ECO:0000313" key="12">
    <source>
        <dbReference type="EMBL" id="KAF7846302.1"/>
    </source>
</evidence>
<dbReference type="PANTHER" id="PTHR46974:SF1">
    <property type="entry name" value="MITOCHONDRIAL GTP_GDP CARRIER PROTEIN 1"/>
    <property type="match status" value="1"/>
</dbReference>
<proteinExistence type="inferred from homology"/>
<evidence type="ECO:0000313" key="13">
    <source>
        <dbReference type="Proteomes" id="UP000806378"/>
    </source>
</evidence>
<dbReference type="PROSITE" id="PS50920">
    <property type="entry name" value="SOLCAR"/>
    <property type="match status" value="1"/>
</dbReference>
<evidence type="ECO:0008006" key="14">
    <source>
        <dbReference type="Google" id="ProtNLM"/>
    </source>
</evidence>
<keyword evidence="6" id="KW-0999">Mitochondrion inner membrane</keyword>
<sequence>MLITIGSAGIAELMIFHPVDTIAKRLMSNSTRVTTVSAFNAVIFKQYASASISQKFTSLFPGLGYAAGYKILQRIYKYGGQPFVRDYLDKNHRSTFDQAFGKSTGKAIMNATAGSIIGIGEIVLLPLDVLKIKRQTNPEAFRNRGFLQIIRDEGMGLYRGAGWTAARNAPGSFALFGGSAWAKEKLFKLEDYNAATWGQNFVASVAGASASLIVSAPLDVIKTRIQNRNFENPESGFRIVSNMMKTEGITSFFKGLTPKMLMTGPKLVFSFWLAQTLIPAFGKVV</sequence>
<keyword evidence="5" id="KW-0677">Repeat</keyword>
<keyword evidence="7" id="KW-1133">Transmembrane helix</keyword>
<comment type="subcellular location">
    <subcellularLocation>
        <location evidence="1">Mitochondrion inner membrane</location>
        <topology evidence="1">Multi-pass membrane protein</topology>
    </subcellularLocation>
</comment>
<evidence type="ECO:0000256" key="8">
    <source>
        <dbReference type="ARBA" id="ARBA00023128"/>
    </source>
</evidence>
<reference evidence="12" key="1">
    <citation type="submission" date="2020-05" db="EMBL/GenBank/DDBJ databases">
        <title>WGS assembly of Corymbia citriodora subspecies variegata.</title>
        <authorList>
            <person name="Barry K."/>
            <person name="Hundley H."/>
            <person name="Shu S."/>
            <person name="Jenkins J."/>
            <person name="Grimwood J."/>
            <person name="Baten A."/>
        </authorList>
    </citation>
    <scope>NUCLEOTIDE SEQUENCE</scope>
    <source>
        <strain evidence="12">CV2-018</strain>
    </source>
</reference>
<dbReference type="Gramene" id="rna-gnl|WGS:JABURB|Cocit.L4650.1">
    <property type="protein sequence ID" value="cds-KAF7846302.1"/>
    <property type="gene ID" value="gene-BT93_L4650"/>
</dbReference>
<dbReference type="Pfam" id="PF00153">
    <property type="entry name" value="Mito_carr"/>
    <property type="match status" value="2"/>
</dbReference>
<evidence type="ECO:0000256" key="5">
    <source>
        <dbReference type="ARBA" id="ARBA00022737"/>
    </source>
</evidence>
<feature type="repeat" description="Solcar" evidence="10">
    <location>
        <begin position="198"/>
        <end position="280"/>
    </location>
</feature>
<comment type="caution">
    <text evidence="12">The sequence shown here is derived from an EMBL/GenBank/DDBJ whole genome shotgun (WGS) entry which is preliminary data.</text>
</comment>
<protein>
    <recommendedName>
        <fullName evidence="14">Mitochondrial carrier protein</fullName>
    </recommendedName>
</protein>